<dbReference type="Proteomes" id="UP000092574">
    <property type="component" value="Chromosome"/>
</dbReference>
<evidence type="ECO:0000313" key="6">
    <source>
        <dbReference type="EMBL" id="ANU77264.2"/>
    </source>
</evidence>
<comment type="subcellular location">
    <subcellularLocation>
        <location evidence="1">Membrane</location>
        <topology evidence="1">Multi-pass membrane protein</topology>
    </subcellularLocation>
</comment>
<dbReference type="OrthoDB" id="2083110at2"/>
<reference evidence="6" key="1">
    <citation type="submission" date="2017-04" db="EMBL/GenBank/DDBJ databases">
        <title>Complete Genome Sequences of Twelve Strains of a Stable Defined Moderately Diverse Mouse Microbiota 2 (sDMDMm2).</title>
        <authorList>
            <person name="Uchimura Y."/>
            <person name="Wyss M."/>
            <person name="Brugiroux S."/>
            <person name="Limenitakis J.P."/>
            <person name="Stecher B."/>
            <person name="McCoy K.D."/>
            <person name="Macpherson A.J."/>
        </authorList>
    </citation>
    <scope>NUCLEOTIDE SEQUENCE</scope>
    <source>
        <strain evidence="6">YL58</strain>
    </source>
</reference>
<protein>
    <recommendedName>
        <fullName evidence="8">Colicin V production protein</fullName>
    </recommendedName>
</protein>
<evidence type="ECO:0000256" key="4">
    <source>
        <dbReference type="ARBA" id="ARBA00023136"/>
    </source>
</evidence>
<evidence type="ECO:0000256" key="3">
    <source>
        <dbReference type="ARBA" id="ARBA00022989"/>
    </source>
</evidence>
<dbReference type="GO" id="GO:0009403">
    <property type="term" value="P:toxin biosynthetic process"/>
    <property type="evidence" value="ECO:0007669"/>
    <property type="project" value="InterPro"/>
</dbReference>
<dbReference type="EMBL" id="CP015405">
    <property type="protein sequence ID" value="ANU77264.2"/>
    <property type="molecule type" value="Genomic_DNA"/>
</dbReference>
<gene>
    <name evidence="6" type="ORF">A4V09_16825</name>
</gene>
<feature type="transmembrane region" description="Helical" evidence="5">
    <location>
        <begin position="165"/>
        <end position="189"/>
    </location>
</feature>
<evidence type="ECO:0008006" key="8">
    <source>
        <dbReference type="Google" id="ProtNLM"/>
    </source>
</evidence>
<sequence length="262" mass="29423">MWELPAYMRQLRLSDGFVTVQYLHSYMVSTQEKIMNWLNIIVLAVFVLCIMNGIRRGFIRTVAAMFSILVSIVLVYFLNPYVVDFVEEKTPIYDTIEEKCSESIAAGLEGELGEQDQTVFIEKLPLPESMKSILKESGESYGSSLADVFAGYLSSSIAHMIVNSLSFLVTFFVISLILQFAVAALDSIFSLPVLSLLNRTGGAAAGCIQGLLIVWVFFLVITLFWSTDWGRTAVEMAKENHITKWLYDSNLLLKFVSGFMKI</sequence>
<evidence type="ECO:0000256" key="5">
    <source>
        <dbReference type="SAM" id="Phobius"/>
    </source>
</evidence>
<dbReference type="PANTHER" id="PTHR37306:SF1">
    <property type="entry name" value="COLICIN V PRODUCTION PROTEIN"/>
    <property type="match status" value="1"/>
</dbReference>
<keyword evidence="2 5" id="KW-0812">Transmembrane</keyword>
<dbReference type="InterPro" id="IPR003825">
    <property type="entry name" value="Colicin-V_CvpA"/>
</dbReference>
<accession>A0A1C7IEA6</accession>
<dbReference type="Pfam" id="PF02674">
    <property type="entry name" value="Colicin_V"/>
    <property type="match status" value="2"/>
</dbReference>
<evidence type="ECO:0000313" key="7">
    <source>
        <dbReference type="Proteomes" id="UP000092574"/>
    </source>
</evidence>
<feature type="transmembrane region" description="Helical" evidence="5">
    <location>
        <begin position="34"/>
        <end position="51"/>
    </location>
</feature>
<dbReference type="STRING" id="1796616.A4V09_16825"/>
<keyword evidence="3 5" id="KW-1133">Transmembrane helix</keyword>
<name>A0A1C7IEA6_9FIRM</name>
<keyword evidence="4 5" id="KW-0472">Membrane</keyword>
<proteinExistence type="predicted"/>
<dbReference type="AlphaFoldDB" id="A0A1C7IEA6"/>
<dbReference type="KEGG" id="byl:A4V09_16825"/>
<organism evidence="6 7">
    <name type="scientific">Blautia pseudococcoides</name>
    <dbReference type="NCBI Taxonomy" id="1796616"/>
    <lineage>
        <taxon>Bacteria</taxon>
        <taxon>Bacillati</taxon>
        <taxon>Bacillota</taxon>
        <taxon>Clostridia</taxon>
        <taxon>Lachnospirales</taxon>
        <taxon>Lachnospiraceae</taxon>
        <taxon>Blautia</taxon>
    </lineage>
</organism>
<evidence type="ECO:0000256" key="1">
    <source>
        <dbReference type="ARBA" id="ARBA00004141"/>
    </source>
</evidence>
<keyword evidence="7" id="KW-1185">Reference proteome</keyword>
<dbReference type="PANTHER" id="PTHR37306">
    <property type="entry name" value="COLICIN V PRODUCTION PROTEIN"/>
    <property type="match status" value="1"/>
</dbReference>
<feature type="transmembrane region" description="Helical" evidence="5">
    <location>
        <begin position="201"/>
        <end position="225"/>
    </location>
</feature>
<evidence type="ECO:0000256" key="2">
    <source>
        <dbReference type="ARBA" id="ARBA00022692"/>
    </source>
</evidence>
<dbReference type="GO" id="GO:0016020">
    <property type="term" value="C:membrane"/>
    <property type="evidence" value="ECO:0007669"/>
    <property type="project" value="UniProtKB-SubCell"/>
</dbReference>
<feature type="transmembrane region" description="Helical" evidence="5">
    <location>
        <begin position="58"/>
        <end position="78"/>
    </location>
</feature>